<keyword evidence="2" id="KW-1133">Transmembrane helix</keyword>
<evidence type="ECO:0000256" key="2">
    <source>
        <dbReference type="SAM" id="Phobius"/>
    </source>
</evidence>
<dbReference type="OrthoDB" id="18814at2759"/>
<comment type="similarity">
    <text evidence="1">Belongs to the reduced folate carrier (RFC) transporter (TC 2.A.48) family.</text>
</comment>
<evidence type="ECO:0000256" key="1">
    <source>
        <dbReference type="ARBA" id="ARBA00005773"/>
    </source>
</evidence>
<dbReference type="InterPro" id="IPR036259">
    <property type="entry name" value="MFS_trans_sf"/>
</dbReference>
<dbReference type="InterPro" id="IPR002666">
    <property type="entry name" value="Folate_carrier"/>
</dbReference>
<keyword evidence="2" id="KW-0812">Transmembrane</keyword>
<protein>
    <submittedName>
        <fullName evidence="4">Thiamine transporter 2-like</fullName>
    </submittedName>
</protein>
<keyword evidence="2" id="KW-0472">Membrane</keyword>
<dbReference type="GO" id="GO:0090482">
    <property type="term" value="F:vitamin transmembrane transporter activity"/>
    <property type="evidence" value="ECO:0007669"/>
    <property type="project" value="InterPro"/>
</dbReference>
<feature type="transmembrane region" description="Helical" evidence="2">
    <location>
        <begin position="73"/>
        <end position="92"/>
    </location>
</feature>
<dbReference type="Gene3D" id="1.20.1250.20">
    <property type="entry name" value="MFS general substrate transporter like domains"/>
    <property type="match status" value="1"/>
</dbReference>
<feature type="transmembrane region" description="Helical" evidence="2">
    <location>
        <begin position="46"/>
        <end position="66"/>
    </location>
</feature>
<dbReference type="PANTHER" id="PTHR10686:SF18">
    <property type="entry name" value="IP11787P-RELATED"/>
    <property type="match status" value="1"/>
</dbReference>
<dbReference type="AlphaFoldDB" id="A0A8B8GSA0"/>
<proteinExistence type="inferred from homology"/>
<dbReference type="PANTHER" id="PTHR10686">
    <property type="entry name" value="FOLATE TRANSPORTER"/>
    <property type="match status" value="1"/>
</dbReference>
<feature type="transmembrane region" description="Helical" evidence="2">
    <location>
        <begin position="266"/>
        <end position="287"/>
    </location>
</feature>
<evidence type="ECO:0000313" key="3">
    <source>
        <dbReference type="Proteomes" id="UP000694846"/>
    </source>
</evidence>
<dbReference type="RefSeq" id="XP_025425501.1">
    <property type="nucleotide sequence ID" value="XM_025569716.1"/>
</dbReference>
<dbReference type="Pfam" id="PF01770">
    <property type="entry name" value="Folate_carrier"/>
    <property type="match status" value="1"/>
</dbReference>
<dbReference type="GO" id="GO:0005886">
    <property type="term" value="C:plasma membrane"/>
    <property type="evidence" value="ECO:0007669"/>
    <property type="project" value="TreeGrafter"/>
</dbReference>
<dbReference type="SUPFAM" id="SSF103473">
    <property type="entry name" value="MFS general substrate transporter"/>
    <property type="match status" value="1"/>
</dbReference>
<feature type="transmembrane region" description="Helical" evidence="2">
    <location>
        <begin position="165"/>
        <end position="183"/>
    </location>
</feature>
<accession>A0A8B8GSA0</accession>
<feature type="transmembrane region" description="Helical" evidence="2">
    <location>
        <begin position="358"/>
        <end position="376"/>
    </location>
</feature>
<dbReference type="GeneID" id="112694292"/>
<keyword evidence="3" id="KW-1185">Reference proteome</keyword>
<name>A0A8B8GSA0_9HEMI</name>
<sequence>MEKWKKITIMVTAFTFFLQIRPLDSFLTAYLTGPNVNATLNEVTDVFTPIKLYTSVVSTFLVFLLADYLRYKPLVVFNGMVGMATYLCLIGKPSIFSVKLSEVFGSLVLSCEWTYYGYLFARIKDKNHYQIATGCVKAGALSGQFISGLFGQLVTYLNNSDYNTLPYYSIIGVTIATALAIMFPPIKRKIGYFHADNTLPITVDEKANLFSKHVICNSDLPKYSTFAVKKENVDCKPATKIKSPFACIYENFKNSYANPVILRWSLWHVLGLTGYIQIFLYINILYTYIMDVSDNKNELLNGLIDSLATMCAAYCSYKMGKTNVDWMVYGDTFLALNGLAIGLLVCLCSWVKHIYLVYIIYFSYTILIQSVFVITISEIAKQLKDDCYILVLGFNAFLSNVLTSITSLILVYVGTSIPKQFLIYGGFFLFLAAVYGYAVIYKIYSTKTVKHFVRVP</sequence>
<feature type="transmembrane region" description="Helical" evidence="2">
    <location>
        <begin position="329"/>
        <end position="352"/>
    </location>
</feature>
<feature type="transmembrane region" description="Helical" evidence="2">
    <location>
        <begin position="135"/>
        <end position="153"/>
    </location>
</feature>
<feature type="transmembrane region" description="Helical" evidence="2">
    <location>
        <begin position="104"/>
        <end position="123"/>
    </location>
</feature>
<reference evidence="4" key="1">
    <citation type="submission" date="2025-08" db="UniProtKB">
        <authorList>
            <consortium name="RefSeq"/>
        </authorList>
    </citation>
    <scope>IDENTIFICATION</scope>
    <source>
        <tissue evidence="4">Whole body</tissue>
    </source>
</reference>
<feature type="transmembrane region" description="Helical" evidence="2">
    <location>
        <begin position="421"/>
        <end position="444"/>
    </location>
</feature>
<evidence type="ECO:0000313" key="4">
    <source>
        <dbReference type="RefSeq" id="XP_025425501.1"/>
    </source>
</evidence>
<gene>
    <name evidence="4" type="primary">LOC112694292</name>
</gene>
<feature type="transmembrane region" description="Helical" evidence="2">
    <location>
        <begin position="388"/>
        <end position="415"/>
    </location>
</feature>
<organism evidence="3 4">
    <name type="scientific">Sipha flava</name>
    <name type="common">yellow sugarcane aphid</name>
    <dbReference type="NCBI Taxonomy" id="143950"/>
    <lineage>
        <taxon>Eukaryota</taxon>
        <taxon>Metazoa</taxon>
        <taxon>Ecdysozoa</taxon>
        <taxon>Arthropoda</taxon>
        <taxon>Hexapoda</taxon>
        <taxon>Insecta</taxon>
        <taxon>Pterygota</taxon>
        <taxon>Neoptera</taxon>
        <taxon>Paraneoptera</taxon>
        <taxon>Hemiptera</taxon>
        <taxon>Sternorrhyncha</taxon>
        <taxon>Aphidomorpha</taxon>
        <taxon>Aphidoidea</taxon>
        <taxon>Aphididae</taxon>
        <taxon>Sipha</taxon>
    </lineage>
</organism>
<dbReference type="Proteomes" id="UP000694846">
    <property type="component" value="Unplaced"/>
</dbReference>